<reference evidence="1 2" key="1">
    <citation type="submission" date="2018-01" db="EMBL/GenBank/DDBJ databases">
        <title>Complete genome sequences of 14 Citrobacter spp. isolated from plant in Canada.</title>
        <authorList>
            <person name="Bhandare S.G."/>
            <person name="Colavecchio A."/>
            <person name="Jeukens J."/>
            <person name="Emond-Rheault J.-G."/>
            <person name="Freschi L."/>
            <person name="Hamel J."/>
            <person name="Kukavica-Ibrulj I."/>
            <person name="Levesque R."/>
            <person name="Goodridge L."/>
        </authorList>
    </citation>
    <scope>NUCLEOTIDE SEQUENCE [LARGE SCALE GENOMIC DNA]</scope>
    <source>
        <strain evidence="1 2">S1285</strain>
    </source>
</reference>
<gene>
    <name evidence="1" type="ORF">C3430_19625</name>
</gene>
<proteinExistence type="predicted"/>
<evidence type="ECO:0000313" key="1">
    <source>
        <dbReference type="EMBL" id="POU63590.1"/>
    </source>
</evidence>
<dbReference type="EMBL" id="PQLX01000007">
    <property type="protein sequence ID" value="POU63590.1"/>
    <property type="molecule type" value="Genomic_DNA"/>
</dbReference>
<sequence>MAFWFYRINRYGQWEKYYYIQLRGASISSIQLRVIKNQIDKETISVNYDYLLSKHLISAMRKHINTAGTVRIKGKYRWEKDVYHYFNPSTNLDVMVDVDGNFISEEQESFFATKPELKLIVYTRHTSRCRCVGFVTRSIPGPRPFGASASAVQNDDAFCPAARII</sequence>
<dbReference type="AlphaFoldDB" id="A0A2S4RUE9"/>
<organism evidence="1 2">
    <name type="scientific">Citrobacter amalonaticus</name>
    <dbReference type="NCBI Taxonomy" id="35703"/>
    <lineage>
        <taxon>Bacteria</taxon>
        <taxon>Pseudomonadati</taxon>
        <taxon>Pseudomonadota</taxon>
        <taxon>Gammaproteobacteria</taxon>
        <taxon>Enterobacterales</taxon>
        <taxon>Enterobacteriaceae</taxon>
        <taxon>Citrobacter</taxon>
    </lineage>
</organism>
<dbReference type="SUPFAM" id="SSF102824">
    <property type="entry name" value="Colicin D/E5 nuclease domain"/>
    <property type="match status" value="1"/>
</dbReference>
<dbReference type="InterPro" id="IPR038233">
    <property type="entry name" value="Colicin_D/E5_nuclease"/>
</dbReference>
<dbReference type="GO" id="GO:0004540">
    <property type="term" value="F:RNA nuclease activity"/>
    <property type="evidence" value="ECO:0007669"/>
    <property type="project" value="InterPro"/>
</dbReference>
<dbReference type="InterPro" id="IPR036624">
    <property type="entry name" value="Hcp1-lik_sf"/>
</dbReference>
<dbReference type="InterPro" id="IPR037178">
    <property type="entry name" value="ColicinD_C_sf"/>
</dbReference>
<accession>A0A2S4RUE9</accession>
<dbReference type="Proteomes" id="UP000237003">
    <property type="component" value="Unassembled WGS sequence"/>
</dbReference>
<dbReference type="Gene3D" id="3.10.450.200">
    <property type="match status" value="1"/>
</dbReference>
<comment type="caution">
    <text evidence="1">The sequence shown here is derived from an EMBL/GenBank/DDBJ whole genome shotgun (WGS) entry which is preliminary data.</text>
</comment>
<dbReference type="OrthoDB" id="6004892at2"/>
<name>A0A2S4RUE9_CITAM</name>
<protein>
    <submittedName>
        <fullName evidence="1">Uncharacterized protein</fullName>
    </submittedName>
</protein>
<evidence type="ECO:0000313" key="2">
    <source>
        <dbReference type="Proteomes" id="UP000237003"/>
    </source>
</evidence>
<dbReference type="SUPFAM" id="SSF141452">
    <property type="entry name" value="Hcp1-like"/>
    <property type="match status" value="1"/>
</dbReference>